<feature type="non-terminal residue" evidence="6">
    <location>
        <position position="314"/>
    </location>
</feature>
<dbReference type="SMART" id="SM00382">
    <property type="entry name" value="AAA"/>
    <property type="match status" value="1"/>
</dbReference>
<dbReference type="GO" id="GO:0051603">
    <property type="term" value="P:proteolysis involved in protein catabolic process"/>
    <property type="evidence" value="ECO:0007669"/>
    <property type="project" value="TreeGrafter"/>
</dbReference>
<evidence type="ECO:0000256" key="3">
    <source>
        <dbReference type="SAM" id="MobiDB-lite"/>
    </source>
</evidence>
<dbReference type="EMBL" id="ML014126">
    <property type="protein sequence ID" value="RKP03264.1"/>
    <property type="molecule type" value="Genomic_DNA"/>
</dbReference>
<keyword evidence="7" id="KW-1185">Reference proteome</keyword>
<dbReference type="Gene3D" id="1.10.8.60">
    <property type="match status" value="1"/>
</dbReference>
<dbReference type="Pfam" id="PF10431">
    <property type="entry name" value="ClpB_D2-small"/>
    <property type="match status" value="1"/>
</dbReference>
<dbReference type="GO" id="GO:0005524">
    <property type="term" value="F:ATP binding"/>
    <property type="evidence" value="ECO:0007669"/>
    <property type="project" value="UniProtKB-KW"/>
</dbReference>
<evidence type="ECO:0000313" key="7">
    <source>
        <dbReference type="Proteomes" id="UP000274922"/>
    </source>
</evidence>
<dbReference type="Proteomes" id="UP000274922">
    <property type="component" value="Unassembled WGS sequence"/>
</dbReference>
<dbReference type="GO" id="GO:0005759">
    <property type="term" value="C:mitochondrial matrix"/>
    <property type="evidence" value="ECO:0007669"/>
    <property type="project" value="TreeGrafter"/>
</dbReference>
<dbReference type="PANTHER" id="PTHR48102">
    <property type="entry name" value="ATP-DEPENDENT CLP PROTEASE ATP-BINDING SUBUNIT CLPX-LIKE, MITOCHONDRIAL-RELATED"/>
    <property type="match status" value="1"/>
</dbReference>
<dbReference type="InterPro" id="IPR019489">
    <property type="entry name" value="Clp_ATPase_C"/>
</dbReference>
<proteinExistence type="predicted"/>
<dbReference type="SUPFAM" id="SSF52540">
    <property type="entry name" value="P-loop containing nucleoside triphosphate hydrolases"/>
    <property type="match status" value="1"/>
</dbReference>
<feature type="non-terminal residue" evidence="6">
    <location>
        <position position="1"/>
    </location>
</feature>
<evidence type="ECO:0000313" key="6">
    <source>
        <dbReference type="EMBL" id="RKP03264.1"/>
    </source>
</evidence>
<dbReference type="InterPro" id="IPR003959">
    <property type="entry name" value="ATPase_AAA_core"/>
</dbReference>
<dbReference type="InterPro" id="IPR050052">
    <property type="entry name" value="ATP-dep_Clp_protease_ClpX"/>
</dbReference>
<organism evidence="6 7">
    <name type="scientific">Caulochytrium protostelioides</name>
    <dbReference type="NCBI Taxonomy" id="1555241"/>
    <lineage>
        <taxon>Eukaryota</taxon>
        <taxon>Fungi</taxon>
        <taxon>Fungi incertae sedis</taxon>
        <taxon>Chytridiomycota</taxon>
        <taxon>Chytridiomycota incertae sedis</taxon>
        <taxon>Chytridiomycetes</taxon>
        <taxon>Caulochytriales</taxon>
        <taxon>Caulochytriaceae</taxon>
        <taxon>Caulochytrium</taxon>
    </lineage>
</organism>
<feature type="domain" description="Clp ATPase C-terminal" evidence="5">
    <location>
        <begin position="234"/>
        <end position="314"/>
    </location>
</feature>
<dbReference type="STRING" id="1555241.A0A4P9XCS3"/>
<reference evidence="7" key="1">
    <citation type="journal article" date="2018" name="Nat. Microbiol.">
        <title>Leveraging single-cell genomics to expand the fungal tree of life.</title>
        <authorList>
            <person name="Ahrendt S.R."/>
            <person name="Quandt C.A."/>
            <person name="Ciobanu D."/>
            <person name="Clum A."/>
            <person name="Salamov A."/>
            <person name="Andreopoulos B."/>
            <person name="Cheng J.F."/>
            <person name="Woyke T."/>
            <person name="Pelin A."/>
            <person name="Henrissat B."/>
            <person name="Reynolds N.K."/>
            <person name="Benny G.L."/>
            <person name="Smith M.E."/>
            <person name="James T.Y."/>
            <person name="Grigoriev I.V."/>
        </authorList>
    </citation>
    <scope>NUCLEOTIDE SEQUENCE [LARGE SCALE GENOMIC DNA]</scope>
    <source>
        <strain evidence="7">ATCC 52028</strain>
    </source>
</reference>
<evidence type="ECO:0000259" key="4">
    <source>
        <dbReference type="SMART" id="SM00382"/>
    </source>
</evidence>
<accession>A0A4P9XCS3</accession>
<dbReference type="InterPro" id="IPR027417">
    <property type="entry name" value="P-loop_NTPase"/>
</dbReference>
<protein>
    <recommendedName>
        <fullName evidence="8">P-loop containing nucleoside triphosphate hydrolase protein</fullName>
    </recommendedName>
</protein>
<feature type="region of interest" description="Disordered" evidence="3">
    <location>
        <begin position="172"/>
        <end position="197"/>
    </location>
</feature>
<evidence type="ECO:0000256" key="2">
    <source>
        <dbReference type="ARBA" id="ARBA00022840"/>
    </source>
</evidence>
<dbReference type="AlphaFoldDB" id="A0A4P9XCS3"/>
<evidence type="ECO:0000259" key="5">
    <source>
        <dbReference type="SMART" id="SM01086"/>
    </source>
</evidence>
<dbReference type="GO" id="GO:0016887">
    <property type="term" value="F:ATP hydrolysis activity"/>
    <property type="evidence" value="ECO:0007669"/>
    <property type="project" value="InterPro"/>
</dbReference>
<evidence type="ECO:0000256" key="1">
    <source>
        <dbReference type="ARBA" id="ARBA00022741"/>
    </source>
</evidence>
<dbReference type="Gene3D" id="3.40.50.300">
    <property type="entry name" value="P-loop containing nucleotide triphosphate hydrolases"/>
    <property type="match status" value="1"/>
</dbReference>
<keyword evidence="2" id="KW-0067">ATP-binding</keyword>
<gene>
    <name evidence="6" type="ORF">CXG81DRAFT_5066</name>
</gene>
<dbReference type="Pfam" id="PF07724">
    <property type="entry name" value="AAA_2"/>
    <property type="match status" value="1"/>
</dbReference>
<dbReference type="InterPro" id="IPR003593">
    <property type="entry name" value="AAA+_ATPase"/>
</dbReference>
<keyword evidence="1" id="KW-0547">Nucleotide-binding</keyword>
<sequence length="314" mass="33588">DGVRVDKSSLLVLGPTGSGKTALARAVADLLDVPIVIVEATSLTQAGYVGDDVEVCVKRLLEAAHYDVALAEQGIVVIDEIDKLARKTAPQSGARDVSGEGVQQALLRLLEQSRVTVKATPATRRYLLPRAGEHFVVNTDDILFICTGAFPALPDIIQRRLDAGHGFGFAAPTAPSASPAQSPSLSPSPSTRPQALSIPATLPLPHVTTEDLIEYGFIREFVGRFGIVAHTEELTRDELIAVLTEPKHALVKQFERLFRSSGVQLLCHPASFGAIADLALTTAIGARGLRRIMHQVLQEAQFAYSDSDVAYAVI</sequence>
<dbReference type="PANTHER" id="PTHR48102:SF7">
    <property type="entry name" value="ATP-DEPENDENT CLP PROTEASE ATP-BINDING SUBUNIT CLPX-LIKE, MITOCHONDRIAL"/>
    <property type="match status" value="1"/>
</dbReference>
<dbReference type="OrthoDB" id="1721884at2759"/>
<feature type="compositionally biased region" description="Low complexity" evidence="3">
    <location>
        <begin position="172"/>
        <end position="194"/>
    </location>
</feature>
<feature type="domain" description="AAA+ ATPase" evidence="4">
    <location>
        <begin position="6"/>
        <end position="171"/>
    </location>
</feature>
<name>A0A4P9XCS3_9FUNG</name>
<dbReference type="SMART" id="SM01086">
    <property type="entry name" value="ClpB_D2-small"/>
    <property type="match status" value="1"/>
</dbReference>
<evidence type="ECO:0008006" key="8">
    <source>
        <dbReference type="Google" id="ProtNLM"/>
    </source>
</evidence>